<sequence length="859" mass="98401">MEIQLNKPGQYTESSLKEHFHFIGKKITEKEIDSFLPFFNCDEIGHDDLQLDQVCLDQNCPRKGLTCPRCIHLRHSNHPTKIVSLRSFISDLIQSQTDKKSILKNEVENCARYRDLLISMAKEFVDSLIDHFSIFVASVHKYYNIFENEFEDRMIKSDVVIHKLMHKQHIRRDHFAKYIANTVAQLSDGGTFSSNNKKELVLRDYETAFRISNEFQADMKDISKQVKLHLTQQQQIVQDSIDLHKLSPKVPEFDVATLAVQSKFKKDFRQKLDDIFSIDTNIPGMSQVSRIQTTTNSNSLYLKPPQQDFKPGDVFQIKFGGGKKDFVNQIEYLKPTLLETQVRKRPANLSIYDDNSNYRQTGKQINGVGSKDAVDLYMAEKSKIGNSISTSSMPNIFGLNLQGNSSQGPLQQGSIQIYAPRLGDYVQGGEFLQCSVDSARKKCLLGRIFKTVTNGNIIKLSTIKSSIKDLSCLCVISEDIVAIGGRFNQYIEFYRIQDKQVITKIDTKAQQGVKSMLIIRKEQDEVAEWSPILIVGTYSDESTILSYKLDILRRFDGQEPINLSIKNFRTFEKKTTEAVTCLAQLYLNEFFIVGYSSGSIAIFSVENSLPINILPFVYDSPITNLYTVEEGKFFVSASNEKIRFHTIKMINHMRVEQDVTSFYSGTHDINCLTMTTGFNQEESYLKFQHLICGNLRFDDKEDYKEGCLVILRTAQNNIRLTEEAVIPVLTEQANNTIKDMILIEPRKKQRTVWILVFGGDHKIKLLELKSGYSETLKIWEKQAPDFLLSKGTSVIKGRLLYESIEYTNIKWTDVQSKVQILSAYENNQLGKVNVRFAVVNHLSKSDIEIFELEMMVSYQ</sequence>
<dbReference type="OMA" id="KSHIIAH"/>
<organism evidence="1 2">
    <name type="scientific">Tetrahymena thermophila (strain SB210)</name>
    <dbReference type="NCBI Taxonomy" id="312017"/>
    <lineage>
        <taxon>Eukaryota</taxon>
        <taxon>Sar</taxon>
        <taxon>Alveolata</taxon>
        <taxon>Ciliophora</taxon>
        <taxon>Intramacronucleata</taxon>
        <taxon>Oligohymenophorea</taxon>
        <taxon>Hymenostomatida</taxon>
        <taxon>Tetrahymenina</taxon>
        <taxon>Tetrahymenidae</taxon>
        <taxon>Tetrahymena</taxon>
    </lineage>
</organism>
<dbReference type="Proteomes" id="UP000009168">
    <property type="component" value="Unassembled WGS sequence"/>
</dbReference>
<dbReference type="InterPro" id="IPR015943">
    <property type="entry name" value="WD40/YVTN_repeat-like_dom_sf"/>
</dbReference>
<evidence type="ECO:0000313" key="2">
    <source>
        <dbReference type="Proteomes" id="UP000009168"/>
    </source>
</evidence>
<dbReference type="GeneID" id="7841239"/>
<reference evidence="2" key="1">
    <citation type="journal article" date="2006" name="PLoS Biol.">
        <title>Macronuclear genome sequence of the ciliate Tetrahymena thermophila, a model eukaryote.</title>
        <authorList>
            <person name="Eisen J.A."/>
            <person name="Coyne R.S."/>
            <person name="Wu M."/>
            <person name="Wu D."/>
            <person name="Thiagarajan M."/>
            <person name="Wortman J.R."/>
            <person name="Badger J.H."/>
            <person name="Ren Q."/>
            <person name="Amedeo P."/>
            <person name="Jones K.M."/>
            <person name="Tallon L.J."/>
            <person name="Delcher A.L."/>
            <person name="Salzberg S.L."/>
            <person name="Silva J.C."/>
            <person name="Haas B.J."/>
            <person name="Majoros W.H."/>
            <person name="Farzad M."/>
            <person name="Carlton J.M."/>
            <person name="Smith R.K. Jr."/>
            <person name="Garg J."/>
            <person name="Pearlman R.E."/>
            <person name="Karrer K.M."/>
            <person name="Sun L."/>
            <person name="Manning G."/>
            <person name="Elde N.C."/>
            <person name="Turkewitz A.P."/>
            <person name="Asai D.J."/>
            <person name="Wilkes D.E."/>
            <person name="Wang Y."/>
            <person name="Cai H."/>
            <person name="Collins K."/>
            <person name="Stewart B.A."/>
            <person name="Lee S.R."/>
            <person name="Wilamowska K."/>
            <person name="Weinberg Z."/>
            <person name="Ruzzo W.L."/>
            <person name="Wloga D."/>
            <person name="Gaertig J."/>
            <person name="Frankel J."/>
            <person name="Tsao C.-C."/>
            <person name="Gorovsky M.A."/>
            <person name="Keeling P.J."/>
            <person name="Waller R.F."/>
            <person name="Patron N.J."/>
            <person name="Cherry J.M."/>
            <person name="Stover N.A."/>
            <person name="Krieger C.J."/>
            <person name="del Toro C."/>
            <person name="Ryder H.F."/>
            <person name="Williamson S.C."/>
            <person name="Barbeau R.A."/>
            <person name="Hamilton E.P."/>
            <person name="Orias E."/>
        </authorList>
    </citation>
    <scope>NUCLEOTIDE SEQUENCE [LARGE SCALE GENOMIC DNA]</scope>
    <source>
        <strain evidence="2">SB210</strain>
    </source>
</reference>
<dbReference type="EMBL" id="GG662767">
    <property type="protein sequence ID" value="EAR91977.1"/>
    <property type="molecule type" value="Genomic_DNA"/>
</dbReference>
<protein>
    <submittedName>
        <fullName evidence="1">Uncharacterized protein</fullName>
    </submittedName>
</protein>
<dbReference type="OrthoDB" id="290451at2759"/>
<dbReference type="RefSeq" id="XP_001012222.1">
    <property type="nucleotide sequence ID" value="XM_001012222.1"/>
</dbReference>
<dbReference type="SUPFAM" id="SSF50978">
    <property type="entry name" value="WD40 repeat-like"/>
    <property type="match status" value="1"/>
</dbReference>
<dbReference type="eggNOG" id="ENOG502SMHM">
    <property type="taxonomic scope" value="Eukaryota"/>
</dbReference>
<dbReference type="KEGG" id="tet:TTHERM_00102720"/>
<dbReference type="AlphaFoldDB" id="Q234M6"/>
<keyword evidence="2" id="KW-1185">Reference proteome</keyword>
<accession>Q234M6</accession>
<dbReference type="HOGENOM" id="CLU_333042_0_0_1"/>
<gene>
    <name evidence="1" type="ORF">TTHERM_00102720</name>
</gene>
<name>Q234M6_TETTS</name>
<dbReference type="InterPro" id="IPR036322">
    <property type="entry name" value="WD40_repeat_dom_sf"/>
</dbReference>
<evidence type="ECO:0000313" key="1">
    <source>
        <dbReference type="EMBL" id="EAR91977.1"/>
    </source>
</evidence>
<dbReference type="Gene3D" id="2.130.10.10">
    <property type="entry name" value="YVTN repeat-like/Quinoprotein amine dehydrogenase"/>
    <property type="match status" value="1"/>
</dbReference>
<proteinExistence type="predicted"/>
<dbReference type="InParanoid" id="Q234M6"/>